<organism evidence="1 2">
    <name type="scientific">Rossellomorea oryzaecorticis</name>
    <dbReference type="NCBI Taxonomy" id="1396505"/>
    <lineage>
        <taxon>Bacteria</taxon>
        <taxon>Bacillati</taxon>
        <taxon>Bacillota</taxon>
        <taxon>Bacilli</taxon>
        <taxon>Bacillales</taxon>
        <taxon>Bacillaceae</taxon>
        <taxon>Rossellomorea</taxon>
    </lineage>
</organism>
<comment type="caution">
    <text evidence="1">The sequence shown here is derived from an EMBL/GenBank/DDBJ whole genome shotgun (WGS) entry which is preliminary data.</text>
</comment>
<name>A0ABU9KCD1_9BACI</name>
<keyword evidence="2" id="KW-1185">Reference proteome</keyword>
<protein>
    <submittedName>
        <fullName evidence="1">Uncharacterized protein</fullName>
    </submittedName>
</protein>
<dbReference type="Proteomes" id="UP001389717">
    <property type="component" value="Unassembled WGS sequence"/>
</dbReference>
<gene>
    <name evidence="1" type="ORF">AAEO50_12285</name>
</gene>
<proteinExistence type="predicted"/>
<sequence>MNDMPLVELEGYVTKIIGKNKRVLTFKFLDDNFGEIICTARRKESIMYYNIVRGKKFKLKASLNGNDSENPGYTRNYLYIKHSKEID</sequence>
<reference evidence="1 2" key="1">
    <citation type="submission" date="2024-04" db="EMBL/GenBank/DDBJ databases">
        <title>Bacillus oryzaecorticis sp. nov., a moderately halophilic bacterium isolated from rice husks.</title>
        <authorList>
            <person name="Zhu H.-S."/>
        </authorList>
    </citation>
    <scope>NUCLEOTIDE SEQUENCE [LARGE SCALE GENOMIC DNA]</scope>
    <source>
        <strain evidence="1 2">ZC255</strain>
    </source>
</reference>
<accession>A0ABU9KCD1</accession>
<evidence type="ECO:0000313" key="2">
    <source>
        <dbReference type="Proteomes" id="UP001389717"/>
    </source>
</evidence>
<dbReference type="RefSeq" id="WP_341983990.1">
    <property type="nucleotide sequence ID" value="NZ_JBBYAF010000022.1"/>
</dbReference>
<evidence type="ECO:0000313" key="1">
    <source>
        <dbReference type="EMBL" id="MEL3973055.1"/>
    </source>
</evidence>
<dbReference type="EMBL" id="JBBYAF010000022">
    <property type="protein sequence ID" value="MEL3973055.1"/>
    <property type="molecule type" value="Genomic_DNA"/>
</dbReference>